<dbReference type="PANTHER" id="PTHR43280:SF32">
    <property type="entry name" value="TRANSCRIPTIONAL REGULATORY PROTEIN"/>
    <property type="match status" value="1"/>
</dbReference>
<keyword evidence="6" id="KW-1185">Reference proteome</keyword>
<evidence type="ECO:0000259" key="4">
    <source>
        <dbReference type="PROSITE" id="PS01124"/>
    </source>
</evidence>
<dbReference type="InterPro" id="IPR018060">
    <property type="entry name" value="HTH_AraC"/>
</dbReference>
<sequence length="296" mass="34362">MGQEQSRRIHTFETTIPKHDGLGFEIDKIHGNYKYDEIASQLTPHTHDFYFILFVKEGSGFHFVDCEKHKASGYSVFFITPGQCHAYDPRLMSGYAISFKSDFYRLNKAIEKIYDFPFFHTTLSSPALQISSDNLRIPSLLENMHQEFGKEEFGRQSLLRSSLEILLVELSRLYGVEEIKKETIAQTDTKRIRKLECLIDTNFVENRQVGFYADKLNLTSRHLNSIVKKGTGKSISDMINARVLAEAKRMLLNSDDTVAEISWKLNFSDKAYFHRLFKSRTNYTPEGFRDKFLKVH</sequence>
<keyword evidence="2" id="KW-0238">DNA-binding</keyword>
<dbReference type="InterPro" id="IPR009057">
    <property type="entry name" value="Homeodomain-like_sf"/>
</dbReference>
<dbReference type="RefSeq" id="WP_110359313.1">
    <property type="nucleotide sequence ID" value="NZ_QFLI01000001.1"/>
</dbReference>
<dbReference type="Proteomes" id="UP000248079">
    <property type="component" value="Unassembled WGS sequence"/>
</dbReference>
<feature type="domain" description="HTH araC/xylS-type" evidence="4">
    <location>
        <begin position="193"/>
        <end position="291"/>
    </location>
</feature>
<proteinExistence type="predicted"/>
<dbReference type="AlphaFoldDB" id="A0A2V4A3R5"/>
<dbReference type="Gene3D" id="1.10.10.60">
    <property type="entry name" value="Homeodomain-like"/>
    <property type="match status" value="1"/>
</dbReference>
<dbReference type="SMART" id="SM00342">
    <property type="entry name" value="HTH_ARAC"/>
    <property type="match status" value="1"/>
</dbReference>
<evidence type="ECO:0000256" key="3">
    <source>
        <dbReference type="ARBA" id="ARBA00023163"/>
    </source>
</evidence>
<evidence type="ECO:0000256" key="1">
    <source>
        <dbReference type="ARBA" id="ARBA00023015"/>
    </source>
</evidence>
<accession>A0A2V4A3R5</accession>
<dbReference type="EMBL" id="QFLI01000001">
    <property type="protein sequence ID" value="PXY03158.1"/>
    <property type="molecule type" value="Genomic_DNA"/>
</dbReference>
<dbReference type="SUPFAM" id="SSF51215">
    <property type="entry name" value="Regulatory protein AraC"/>
    <property type="match status" value="1"/>
</dbReference>
<dbReference type="InterPro" id="IPR037923">
    <property type="entry name" value="HTH-like"/>
</dbReference>
<dbReference type="PANTHER" id="PTHR43280">
    <property type="entry name" value="ARAC-FAMILY TRANSCRIPTIONAL REGULATOR"/>
    <property type="match status" value="1"/>
</dbReference>
<keyword evidence="3" id="KW-0804">Transcription</keyword>
<keyword evidence="1" id="KW-0805">Transcription regulation</keyword>
<dbReference type="GO" id="GO:0043565">
    <property type="term" value="F:sequence-specific DNA binding"/>
    <property type="evidence" value="ECO:0007669"/>
    <property type="project" value="InterPro"/>
</dbReference>
<dbReference type="Pfam" id="PF02311">
    <property type="entry name" value="AraC_binding"/>
    <property type="match status" value="1"/>
</dbReference>
<evidence type="ECO:0000256" key="2">
    <source>
        <dbReference type="ARBA" id="ARBA00023125"/>
    </source>
</evidence>
<evidence type="ECO:0000313" key="5">
    <source>
        <dbReference type="EMBL" id="PXY03158.1"/>
    </source>
</evidence>
<dbReference type="OrthoDB" id="9782911at2"/>
<organism evidence="5 6">
    <name type="scientific">Marinifilum breve</name>
    <dbReference type="NCBI Taxonomy" id="2184082"/>
    <lineage>
        <taxon>Bacteria</taxon>
        <taxon>Pseudomonadati</taxon>
        <taxon>Bacteroidota</taxon>
        <taxon>Bacteroidia</taxon>
        <taxon>Marinilabiliales</taxon>
        <taxon>Marinifilaceae</taxon>
    </lineage>
</organism>
<comment type="caution">
    <text evidence="5">The sequence shown here is derived from an EMBL/GenBank/DDBJ whole genome shotgun (WGS) entry which is preliminary data.</text>
</comment>
<evidence type="ECO:0000313" key="6">
    <source>
        <dbReference type="Proteomes" id="UP000248079"/>
    </source>
</evidence>
<dbReference type="SUPFAM" id="SSF46689">
    <property type="entry name" value="Homeodomain-like"/>
    <property type="match status" value="1"/>
</dbReference>
<protein>
    <recommendedName>
        <fullName evidence="4">HTH araC/xylS-type domain-containing protein</fullName>
    </recommendedName>
</protein>
<gene>
    <name evidence="5" type="ORF">DF185_03475</name>
</gene>
<name>A0A2V4A3R5_9BACT</name>
<dbReference type="InterPro" id="IPR003313">
    <property type="entry name" value="AraC-bd"/>
</dbReference>
<dbReference type="Pfam" id="PF12833">
    <property type="entry name" value="HTH_18"/>
    <property type="match status" value="1"/>
</dbReference>
<reference evidence="5 6" key="1">
    <citation type="submission" date="2018-05" db="EMBL/GenBank/DDBJ databases">
        <title>Marinifilum breve JC075T sp. nov., a marine bacterium isolated from Yongle Blue Hole in the South China Sea.</title>
        <authorList>
            <person name="Fu T."/>
        </authorList>
    </citation>
    <scope>NUCLEOTIDE SEQUENCE [LARGE SCALE GENOMIC DNA]</scope>
    <source>
        <strain evidence="5 6">JC075</strain>
    </source>
</reference>
<dbReference type="GO" id="GO:0003700">
    <property type="term" value="F:DNA-binding transcription factor activity"/>
    <property type="evidence" value="ECO:0007669"/>
    <property type="project" value="InterPro"/>
</dbReference>
<dbReference type="PROSITE" id="PS01124">
    <property type="entry name" value="HTH_ARAC_FAMILY_2"/>
    <property type="match status" value="1"/>
</dbReference>